<evidence type="ECO:0000313" key="2">
    <source>
        <dbReference type="Proteomes" id="UP001230649"/>
    </source>
</evidence>
<reference evidence="1" key="1">
    <citation type="submission" date="2023-04" db="EMBL/GenBank/DDBJ databases">
        <title>Draft Genome sequencing of Naganishia species isolated from polar environments using Oxford Nanopore Technology.</title>
        <authorList>
            <person name="Leo P."/>
            <person name="Venkateswaran K."/>
        </authorList>
    </citation>
    <scope>NUCLEOTIDE SEQUENCE</scope>
    <source>
        <strain evidence="1">MNA-CCFEE 5262</strain>
    </source>
</reference>
<keyword evidence="2" id="KW-1185">Reference proteome</keyword>
<proteinExistence type="predicted"/>
<evidence type="ECO:0000313" key="1">
    <source>
        <dbReference type="EMBL" id="KAJ9107997.1"/>
    </source>
</evidence>
<organism evidence="1 2">
    <name type="scientific">Naganishia adeliensis</name>
    <dbReference type="NCBI Taxonomy" id="92952"/>
    <lineage>
        <taxon>Eukaryota</taxon>
        <taxon>Fungi</taxon>
        <taxon>Dikarya</taxon>
        <taxon>Basidiomycota</taxon>
        <taxon>Agaricomycotina</taxon>
        <taxon>Tremellomycetes</taxon>
        <taxon>Filobasidiales</taxon>
        <taxon>Filobasidiaceae</taxon>
        <taxon>Naganishia</taxon>
    </lineage>
</organism>
<protein>
    <submittedName>
        <fullName evidence="1">Uncharacterized protein</fullName>
    </submittedName>
</protein>
<accession>A0ACC2WA76</accession>
<name>A0ACC2WA76_9TREE</name>
<dbReference type="EMBL" id="JASBWS010000035">
    <property type="protein sequence ID" value="KAJ9107997.1"/>
    <property type="molecule type" value="Genomic_DNA"/>
</dbReference>
<comment type="caution">
    <text evidence="1">The sequence shown here is derived from an EMBL/GenBank/DDBJ whole genome shotgun (WGS) entry which is preliminary data.</text>
</comment>
<gene>
    <name evidence="1" type="ORF">QFC20_003683</name>
</gene>
<dbReference type="Proteomes" id="UP001230649">
    <property type="component" value="Unassembled WGS sequence"/>
</dbReference>
<sequence>MTTTYAPAAQHVPQQQAAEKIKPMTNNKKDKEAPPSPPIKIRDQGNGLQYTRMGFLGEGGFARVYELLGPDGRSWAAKVVHKDQLATTKKRTKLYAEIMIHKLMAHPHVVPFREAFEDEDQVYILLGLCEYGNMMDLLKRRKRFTEPEARYYLTQIISAVQYMHNSRVMHRDLKLGNVFLDKHMNVQVGDFGLAALIEKEGDRRKTVCGTPNYIAPEVLYGKNEGHSYEVDVWSIGVISYTMLVGKPPFQMKDVKAIYQKIKEMDYAFPTDSKVSDEARELVRWILAKNPNDRPPLDKILMHGWFTSGPFPTNLSSSCLKEAPTFPAMSREQIVYNFEKLKRKCGAGQELPLSGTVPKHPPKSVPGVVASPIQARQAVNQAIVRQEEEFKRVTAPGSPIAALLSSAKKPPVIAPSIAITGNRGDPSLMRQFQGGASTGSPLRREARSRNPSGSTAAPRNRDIIEEEDVDMDNGEGLMMQTRTNARTAPTSPSRMQTRRALSPARGYQVNGMPTSSMGSQEGAKSSSSSQKPRSKALYDRITRNIDLAFDAREQNLPITASEMAQERPPHPKIFISSWLDYAHKYGMGYALTNGTVGVHFNDSSTMVFAPSKQYIDHIKPPSSSTSSQALRTNYSMNKVPDDEHFQERLYLLSHFEQYMLNKLNGMTDYNYKDEQLRTGMVFLTKYWRMKQVIAFRLSNESFQFNFQDHTKLLLSHDATVITYIDEKYKLWTWNLAQMMRPELLAQGRERRRMDKAISKLEYARSVIGKLDKAPKTKPSSAGGVPSQP</sequence>